<keyword evidence="7" id="KW-1185">Reference proteome</keyword>
<evidence type="ECO:0000313" key="7">
    <source>
        <dbReference type="Proteomes" id="UP000015102"/>
    </source>
</evidence>
<dbReference type="InterPro" id="IPR030386">
    <property type="entry name" value="G_GB1_RHD3_dom"/>
</dbReference>
<evidence type="ECO:0000259" key="5">
    <source>
        <dbReference type="PROSITE" id="PS51715"/>
    </source>
</evidence>
<dbReference type="Gene3D" id="3.40.50.300">
    <property type="entry name" value="P-loop containing nucleotide triphosphate hydrolases"/>
    <property type="match status" value="1"/>
</dbReference>
<dbReference type="Gene3D" id="1.20.58.420">
    <property type="entry name" value="AHSP"/>
    <property type="match status" value="1"/>
</dbReference>
<dbReference type="AlphaFoldDB" id="T1GS13"/>
<proteinExistence type="inferred from homology"/>
<protein>
    <recommendedName>
        <fullName evidence="5">GB1/RHD3-type G domain-containing protein</fullName>
    </recommendedName>
</protein>
<dbReference type="InterPro" id="IPR015894">
    <property type="entry name" value="Guanylate-bd_N"/>
</dbReference>
<reference evidence="6" key="2">
    <citation type="submission" date="2015-06" db="UniProtKB">
        <authorList>
            <consortium name="EnsemblMetazoa"/>
        </authorList>
    </citation>
    <scope>IDENTIFICATION</scope>
</reference>
<dbReference type="PANTHER" id="PTHR10751">
    <property type="entry name" value="GUANYLATE BINDING PROTEIN"/>
    <property type="match status" value="1"/>
</dbReference>
<evidence type="ECO:0000256" key="2">
    <source>
        <dbReference type="ARBA" id="ARBA00022801"/>
    </source>
</evidence>
<dbReference type="HOGENOM" id="CLU_021447_0_1_1"/>
<organism evidence="6 7">
    <name type="scientific">Megaselia scalaris</name>
    <name type="common">Humpbacked fly</name>
    <name type="synonym">Phora scalaris</name>
    <dbReference type="NCBI Taxonomy" id="36166"/>
    <lineage>
        <taxon>Eukaryota</taxon>
        <taxon>Metazoa</taxon>
        <taxon>Ecdysozoa</taxon>
        <taxon>Arthropoda</taxon>
        <taxon>Hexapoda</taxon>
        <taxon>Insecta</taxon>
        <taxon>Pterygota</taxon>
        <taxon>Neoptera</taxon>
        <taxon>Endopterygota</taxon>
        <taxon>Diptera</taxon>
        <taxon>Brachycera</taxon>
        <taxon>Muscomorpha</taxon>
        <taxon>Platypezoidea</taxon>
        <taxon>Phoridae</taxon>
        <taxon>Megaseliini</taxon>
        <taxon>Megaselia</taxon>
    </lineage>
</organism>
<dbReference type="CDD" id="cd01851">
    <property type="entry name" value="GBP"/>
    <property type="match status" value="1"/>
</dbReference>
<dbReference type="SUPFAM" id="SSF48340">
    <property type="entry name" value="Interferon-induced guanylate-binding protein 1 (GBP1), C-terminal domain"/>
    <property type="match status" value="1"/>
</dbReference>
<feature type="domain" description="GB1/RHD3-type G" evidence="5">
    <location>
        <begin position="35"/>
        <end position="259"/>
    </location>
</feature>
<keyword evidence="1" id="KW-0547">Nucleotide-binding</keyword>
<sequence>MSEGKPLQIIKSVKDSFELDEMVLSQILENDEIKDKFVAVISIAGPYRKGKSFLLSFFLRYLNAMYIKKDISNWLGNPKDPLQGFSWSNGMERNTTGVWIWSEIFIHEKTAIILLDTQGVFDSKTSSKNCAVIFGLSTLLSSVQIYNLSGNIQENDLHHLMLFTEYGKLASENSESTPFQNLLFLIRDWSYSYSFEYGPVGGHRKHLKNCFSKVECFLMPHPGMKILNNESFDGKLVDISEEFLEKISSLVNMILSPNRLLIKEINGEKIRGKEFLQYFETYFQVLKKNEVPEPKTIYLAIAEANHLNVLMSCKENYTSKIKNLFEESQFLSSEDFVIKHESIKLEILKMVCF</sequence>
<dbReference type="EnsemblMetazoa" id="MESCA006460-RA">
    <property type="protein sequence ID" value="MESCA006460-PA"/>
    <property type="gene ID" value="MESCA006460"/>
</dbReference>
<keyword evidence="3" id="KW-0342">GTP-binding</keyword>
<dbReference type="Pfam" id="PF02263">
    <property type="entry name" value="GBP"/>
    <property type="match status" value="2"/>
</dbReference>
<comment type="similarity">
    <text evidence="4">Belongs to the TRAFAC class dynamin-like GTPase superfamily. GB1/RHD3 GTPase family.</text>
</comment>
<evidence type="ECO:0000256" key="4">
    <source>
        <dbReference type="PROSITE-ProRule" id="PRU01052"/>
    </source>
</evidence>
<dbReference type="InterPro" id="IPR027417">
    <property type="entry name" value="P-loop_NTPase"/>
</dbReference>
<dbReference type="GO" id="GO:0003924">
    <property type="term" value="F:GTPase activity"/>
    <property type="evidence" value="ECO:0007669"/>
    <property type="project" value="InterPro"/>
</dbReference>
<evidence type="ECO:0000256" key="3">
    <source>
        <dbReference type="ARBA" id="ARBA00023134"/>
    </source>
</evidence>
<reference evidence="7" key="1">
    <citation type="submission" date="2013-02" db="EMBL/GenBank/DDBJ databases">
        <authorList>
            <person name="Hughes D."/>
        </authorList>
    </citation>
    <scope>NUCLEOTIDE SEQUENCE</scope>
    <source>
        <strain>Durham</strain>
        <strain evidence="7">NC isolate 2 -- Noor lab</strain>
    </source>
</reference>
<name>T1GS13_MEGSC</name>
<dbReference type="PROSITE" id="PS51715">
    <property type="entry name" value="G_GB1_RHD3"/>
    <property type="match status" value="1"/>
</dbReference>
<dbReference type="EMBL" id="CAQQ02394579">
    <property type="status" value="NOT_ANNOTATED_CDS"/>
    <property type="molecule type" value="Genomic_DNA"/>
</dbReference>
<dbReference type="Proteomes" id="UP000015102">
    <property type="component" value="Unassembled WGS sequence"/>
</dbReference>
<dbReference type="SUPFAM" id="SSF52540">
    <property type="entry name" value="P-loop containing nucleoside triphosphate hydrolases"/>
    <property type="match status" value="1"/>
</dbReference>
<dbReference type="InterPro" id="IPR036543">
    <property type="entry name" value="Guanylate-bd_C_sf"/>
</dbReference>
<accession>T1GS13</accession>
<dbReference type="GO" id="GO:0005525">
    <property type="term" value="F:GTP binding"/>
    <property type="evidence" value="ECO:0007669"/>
    <property type="project" value="UniProtKB-KW"/>
</dbReference>
<evidence type="ECO:0000256" key="1">
    <source>
        <dbReference type="ARBA" id="ARBA00022741"/>
    </source>
</evidence>
<dbReference type="STRING" id="36166.T1GS13"/>
<evidence type="ECO:0000313" key="6">
    <source>
        <dbReference type="EnsemblMetazoa" id="MESCA006460-PA"/>
    </source>
</evidence>
<dbReference type="OMA" id="DQIEHRH"/>
<keyword evidence="2" id="KW-0378">Hydrolase</keyword>